<sequence length="161" mass="17647">MMSSVNPQRKLQLVADSSQHFELFVAFATDDQEHINQHFGTCKALSIYGVDRHQASVAEVVQFSQLASGHDQGKLQARYDALHDCAAVYCNAIGPSAIAQLVSQGVQPLKVAAGHAIQQAITELQMQLTEEPKGWLGKALRRGTSQHHQSKALTDLLDESW</sequence>
<gene>
    <name evidence="4" type="ORF">GCM10011369_17990</name>
</gene>
<dbReference type="CDD" id="cd00853">
    <property type="entry name" value="NifX"/>
    <property type="match status" value="1"/>
</dbReference>
<feature type="domain" description="Dinitrogenase iron-molybdenum cofactor biosynthesis" evidence="3">
    <location>
        <begin position="32"/>
        <end position="125"/>
    </location>
</feature>
<protein>
    <recommendedName>
        <fullName evidence="3">Dinitrogenase iron-molybdenum cofactor biosynthesis domain-containing protein</fullName>
    </recommendedName>
</protein>
<name>A0A8J2U543_9GAMM</name>
<dbReference type="Gene3D" id="3.30.420.130">
    <property type="entry name" value="Dinitrogenase iron-molybdenum cofactor biosynthesis domain"/>
    <property type="match status" value="1"/>
</dbReference>
<evidence type="ECO:0000313" key="4">
    <source>
        <dbReference type="EMBL" id="GGA76504.1"/>
    </source>
</evidence>
<proteinExistence type="inferred from homology"/>
<dbReference type="Pfam" id="PF02579">
    <property type="entry name" value="Nitro_FeMo-Co"/>
    <property type="match status" value="1"/>
</dbReference>
<comment type="similarity">
    <text evidence="1">Belongs to the NifX/NifY family.</text>
</comment>
<dbReference type="SUPFAM" id="SSF53146">
    <property type="entry name" value="Nitrogenase accessory factor-like"/>
    <property type="match status" value="1"/>
</dbReference>
<evidence type="ECO:0000259" key="3">
    <source>
        <dbReference type="Pfam" id="PF02579"/>
    </source>
</evidence>
<dbReference type="PANTHER" id="PTHR33937:SF1">
    <property type="entry name" value="IRON-MOLIBDENUM COFACTOR PROCESSING PROTEIN"/>
    <property type="match status" value="1"/>
</dbReference>
<dbReference type="EMBL" id="BMDX01000007">
    <property type="protein sequence ID" value="GGA76504.1"/>
    <property type="molecule type" value="Genomic_DNA"/>
</dbReference>
<dbReference type="PANTHER" id="PTHR33937">
    <property type="entry name" value="IRON-MOLYBDENUM PROTEIN-RELATED-RELATED"/>
    <property type="match status" value="1"/>
</dbReference>
<reference evidence="5" key="1">
    <citation type="journal article" date="2019" name="Int. J. Syst. Evol. Microbiol.">
        <title>The Global Catalogue of Microorganisms (GCM) 10K type strain sequencing project: providing services to taxonomists for standard genome sequencing and annotation.</title>
        <authorList>
            <consortium name="The Broad Institute Genomics Platform"/>
            <consortium name="The Broad Institute Genome Sequencing Center for Infectious Disease"/>
            <person name="Wu L."/>
            <person name="Ma J."/>
        </authorList>
    </citation>
    <scope>NUCLEOTIDE SEQUENCE [LARGE SCALE GENOMIC DNA]</scope>
    <source>
        <strain evidence="5">CGMCC 1.10130</strain>
    </source>
</reference>
<dbReference type="AlphaFoldDB" id="A0A8J2U543"/>
<dbReference type="Proteomes" id="UP000619743">
    <property type="component" value="Unassembled WGS sequence"/>
</dbReference>
<dbReference type="InterPro" id="IPR003731">
    <property type="entry name" value="Di-Nase_FeMo-co_biosynth"/>
</dbReference>
<accession>A0A8J2U543</accession>
<comment type="caution">
    <text evidence="4">The sequence shown here is derived from an EMBL/GenBank/DDBJ whole genome shotgun (WGS) entry which is preliminary data.</text>
</comment>
<dbReference type="RefSeq" id="WP_087506911.1">
    <property type="nucleotide sequence ID" value="NZ_BMDX01000007.1"/>
</dbReference>
<keyword evidence="5" id="KW-1185">Reference proteome</keyword>
<evidence type="ECO:0000256" key="1">
    <source>
        <dbReference type="ARBA" id="ARBA00010285"/>
    </source>
</evidence>
<evidence type="ECO:0000256" key="2">
    <source>
        <dbReference type="ARBA" id="ARBA00023231"/>
    </source>
</evidence>
<organism evidence="4 5">
    <name type="scientific">Neiella marina</name>
    <dbReference type="NCBI Taxonomy" id="508461"/>
    <lineage>
        <taxon>Bacteria</taxon>
        <taxon>Pseudomonadati</taxon>
        <taxon>Pseudomonadota</taxon>
        <taxon>Gammaproteobacteria</taxon>
        <taxon>Alteromonadales</taxon>
        <taxon>Echinimonadaceae</taxon>
        <taxon>Neiella</taxon>
    </lineage>
</organism>
<dbReference type="InterPro" id="IPR051840">
    <property type="entry name" value="NifX/NifY_domain"/>
</dbReference>
<dbReference type="InterPro" id="IPR036105">
    <property type="entry name" value="DiNase_FeMo-co_biosyn_sf"/>
</dbReference>
<evidence type="ECO:0000313" key="5">
    <source>
        <dbReference type="Proteomes" id="UP000619743"/>
    </source>
</evidence>
<dbReference type="InterPro" id="IPR034169">
    <property type="entry name" value="NifX-like"/>
</dbReference>
<keyword evidence="2" id="KW-0535">Nitrogen fixation</keyword>